<organism evidence="2">
    <name type="scientific">hydrothermal vent metagenome</name>
    <dbReference type="NCBI Taxonomy" id="652676"/>
    <lineage>
        <taxon>unclassified sequences</taxon>
        <taxon>metagenomes</taxon>
        <taxon>ecological metagenomes</taxon>
    </lineage>
</organism>
<dbReference type="SUPFAM" id="SSF111369">
    <property type="entry name" value="HlyD-like secretion proteins"/>
    <property type="match status" value="1"/>
</dbReference>
<dbReference type="GO" id="GO:0015562">
    <property type="term" value="F:efflux transmembrane transporter activity"/>
    <property type="evidence" value="ECO:0007669"/>
    <property type="project" value="TreeGrafter"/>
</dbReference>
<accession>A0A1W1BB66</accession>
<gene>
    <name evidence="2" type="ORF">MNB_SM-5-1201</name>
</gene>
<evidence type="ECO:0000256" key="1">
    <source>
        <dbReference type="SAM" id="Coils"/>
    </source>
</evidence>
<protein>
    <submittedName>
        <fullName evidence="2">Multidrug transporter MdtA</fullName>
    </submittedName>
</protein>
<dbReference type="Gene3D" id="2.40.50.100">
    <property type="match status" value="1"/>
</dbReference>
<dbReference type="Gene3D" id="2.40.30.170">
    <property type="match status" value="1"/>
</dbReference>
<dbReference type="PANTHER" id="PTHR30469:SF15">
    <property type="entry name" value="HLYD FAMILY OF SECRETION PROTEINS"/>
    <property type="match status" value="1"/>
</dbReference>
<dbReference type="Gene3D" id="1.10.287.470">
    <property type="entry name" value="Helix hairpin bin"/>
    <property type="match status" value="1"/>
</dbReference>
<sequence>MDITVDATGTVQAKNTTSITAKTSGVLKLFVSNDSFVKRGDMIAQVVDMPRKKKIQLLKKQLNLLKNELQLQKNRVTRLEDKYKMGVGSKNNYLSETIVLKQLKQQQITVENEYETLLLEETNSKIFAPRSGVVTNLQADGSYINYGSSIATLIDDNSLVKLFVDSAYAAKIKNGMDVKIFSSYKNCDAKIVNALPRSSSNLIEVLVKPSEKFPLNLQINAKIILQKYLGTIIPKEAIVLVDNHPAIYLIDDKNIAHLFFIDIQKDMIDKALITNTLPENAKIALKNAYMLHDNLRVEVINDAK</sequence>
<proteinExistence type="predicted"/>
<reference evidence="2" key="1">
    <citation type="submission" date="2016-10" db="EMBL/GenBank/DDBJ databases">
        <authorList>
            <person name="de Groot N.N."/>
        </authorList>
    </citation>
    <scope>NUCLEOTIDE SEQUENCE</scope>
</reference>
<name>A0A1W1BB66_9ZZZZ</name>
<dbReference type="GO" id="GO:1990281">
    <property type="term" value="C:efflux pump complex"/>
    <property type="evidence" value="ECO:0007669"/>
    <property type="project" value="TreeGrafter"/>
</dbReference>
<dbReference type="EMBL" id="FPHH01000002">
    <property type="protein sequence ID" value="SFV50794.1"/>
    <property type="molecule type" value="Genomic_DNA"/>
</dbReference>
<dbReference type="AlphaFoldDB" id="A0A1W1BB66"/>
<keyword evidence="1" id="KW-0175">Coiled coil</keyword>
<feature type="coiled-coil region" evidence="1">
    <location>
        <begin position="52"/>
        <end position="120"/>
    </location>
</feature>
<dbReference type="PANTHER" id="PTHR30469">
    <property type="entry name" value="MULTIDRUG RESISTANCE PROTEIN MDTA"/>
    <property type="match status" value="1"/>
</dbReference>
<evidence type="ECO:0000313" key="2">
    <source>
        <dbReference type="EMBL" id="SFV50794.1"/>
    </source>
</evidence>